<dbReference type="Gene3D" id="1.10.400.10">
    <property type="entry name" value="GI Alpha 1, domain 2-like"/>
    <property type="match status" value="1"/>
</dbReference>
<evidence type="ECO:0000313" key="2">
    <source>
        <dbReference type="EMBL" id="KAG5644340.1"/>
    </source>
</evidence>
<gene>
    <name evidence="2" type="ORF">DXG03_008637</name>
</gene>
<feature type="compositionally biased region" description="Polar residues" evidence="1">
    <location>
        <begin position="71"/>
        <end position="81"/>
    </location>
</feature>
<protein>
    <submittedName>
        <fullName evidence="2">Uncharacterized protein</fullName>
    </submittedName>
</protein>
<evidence type="ECO:0000256" key="1">
    <source>
        <dbReference type="SAM" id="MobiDB-lite"/>
    </source>
</evidence>
<feature type="region of interest" description="Disordered" evidence="1">
    <location>
        <begin position="1"/>
        <end position="45"/>
    </location>
</feature>
<evidence type="ECO:0000313" key="3">
    <source>
        <dbReference type="Proteomes" id="UP000775547"/>
    </source>
</evidence>
<accession>A0A9P7KCY0</accession>
<dbReference type="AlphaFoldDB" id="A0A9P7KCY0"/>
<feature type="region of interest" description="Disordered" evidence="1">
    <location>
        <begin position="59"/>
        <end position="81"/>
    </location>
</feature>
<dbReference type="OrthoDB" id="5817230at2759"/>
<proteinExistence type="predicted"/>
<dbReference type="SUPFAM" id="SSF47895">
    <property type="entry name" value="Transducin (alpha subunit), insertion domain"/>
    <property type="match status" value="1"/>
</dbReference>
<feature type="compositionally biased region" description="Basic and acidic residues" evidence="1">
    <location>
        <begin position="25"/>
        <end position="45"/>
    </location>
</feature>
<dbReference type="Proteomes" id="UP000775547">
    <property type="component" value="Unassembled WGS sequence"/>
</dbReference>
<organism evidence="2 3">
    <name type="scientific">Asterophora parasitica</name>
    <dbReference type="NCBI Taxonomy" id="117018"/>
    <lineage>
        <taxon>Eukaryota</taxon>
        <taxon>Fungi</taxon>
        <taxon>Dikarya</taxon>
        <taxon>Basidiomycota</taxon>
        <taxon>Agaricomycotina</taxon>
        <taxon>Agaricomycetes</taxon>
        <taxon>Agaricomycetidae</taxon>
        <taxon>Agaricales</taxon>
        <taxon>Tricholomatineae</taxon>
        <taxon>Lyophyllaceae</taxon>
        <taxon>Asterophora</taxon>
    </lineage>
</organism>
<reference evidence="2" key="2">
    <citation type="submission" date="2021-10" db="EMBL/GenBank/DDBJ databases">
        <title>Phylogenomics reveals ancestral predisposition of the termite-cultivated fungus Termitomyces towards a domesticated lifestyle.</title>
        <authorList>
            <person name="Auxier B."/>
            <person name="Grum-Grzhimaylo A."/>
            <person name="Cardenas M.E."/>
            <person name="Lodge J.D."/>
            <person name="Laessoe T."/>
            <person name="Pedersen O."/>
            <person name="Smith M.E."/>
            <person name="Kuyper T.W."/>
            <person name="Franco-Molano E.A."/>
            <person name="Baroni T.J."/>
            <person name="Aanen D.K."/>
        </authorList>
    </citation>
    <scope>NUCLEOTIDE SEQUENCE</scope>
    <source>
        <strain evidence="2">AP01</strain>
        <tissue evidence="2">Mycelium</tissue>
    </source>
</reference>
<dbReference type="EMBL" id="JABCKV010000073">
    <property type="protein sequence ID" value="KAG5644340.1"/>
    <property type="molecule type" value="Genomic_DNA"/>
</dbReference>
<sequence>MPKVRTPSAAKPTWPPLPPPDESEEARAARVAAEEEAKRVSDSIDRSLVAEKEYRKKGPHAKILLLGGPRDSSSSQAPTSLSGDLRRLCIGLAPLREVEASLTKDISGASSSAIPPHAIDYNPAKASEVSIRSSTGWKGLLMGRRQTDGGTRSSVKTDDANRRILAACADDMTRLWSDFDVQKRLKSQDISLQDQPGFFLDDIKRVTHSDYVPTPSISYTHLSVE</sequence>
<name>A0A9P7KCY0_9AGAR</name>
<reference evidence="2" key="1">
    <citation type="submission" date="2020-07" db="EMBL/GenBank/DDBJ databases">
        <authorList>
            <person name="Nieuwenhuis M."/>
            <person name="Van De Peppel L.J.J."/>
        </authorList>
    </citation>
    <scope>NUCLEOTIDE SEQUENCE</scope>
    <source>
        <strain evidence="2">AP01</strain>
        <tissue evidence="2">Mycelium</tissue>
    </source>
</reference>
<comment type="caution">
    <text evidence="2">The sequence shown here is derived from an EMBL/GenBank/DDBJ whole genome shotgun (WGS) entry which is preliminary data.</text>
</comment>
<dbReference type="GO" id="GO:0007165">
    <property type="term" value="P:signal transduction"/>
    <property type="evidence" value="ECO:0007669"/>
    <property type="project" value="InterPro"/>
</dbReference>
<keyword evidence="3" id="KW-1185">Reference proteome</keyword>
<dbReference type="InterPro" id="IPR011025">
    <property type="entry name" value="GproteinA_insert"/>
</dbReference>